<protein>
    <recommendedName>
        <fullName evidence="4">Tyr recombinase domain-containing protein</fullName>
    </recommendedName>
</protein>
<dbReference type="GO" id="GO:0003677">
    <property type="term" value="F:DNA binding"/>
    <property type="evidence" value="ECO:0007669"/>
    <property type="project" value="UniProtKB-KW"/>
</dbReference>
<proteinExistence type="inferred from homology"/>
<dbReference type="GO" id="GO:0006310">
    <property type="term" value="P:DNA recombination"/>
    <property type="evidence" value="ECO:0007669"/>
    <property type="project" value="UniProtKB-KW"/>
</dbReference>
<keyword evidence="3" id="KW-0233">DNA recombination</keyword>
<dbReference type="PROSITE" id="PS51898">
    <property type="entry name" value="TYR_RECOMBINASE"/>
    <property type="match status" value="1"/>
</dbReference>
<dbReference type="EMBL" id="ACZI02000003">
    <property type="protein sequence ID" value="EFV14273.2"/>
    <property type="molecule type" value="Genomic_DNA"/>
</dbReference>
<dbReference type="OrthoDB" id="4326943at2"/>
<gene>
    <name evidence="5" type="ORF">HMPREF9336_00885</name>
</gene>
<dbReference type="InterPro" id="IPR050090">
    <property type="entry name" value="Tyrosine_recombinase_XerCD"/>
</dbReference>
<dbReference type="Pfam" id="PF00589">
    <property type="entry name" value="Phage_integrase"/>
    <property type="match status" value="1"/>
</dbReference>
<comment type="similarity">
    <text evidence="1">Belongs to the 'phage' integrase family.</text>
</comment>
<dbReference type="InterPro" id="IPR013762">
    <property type="entry name" value="Integrase-like_cat_sf"/>
</dbReference>
<dbReference type="PANTHER" id="PTHR30349:SF41">
    <property type="entry name" value="INTEGRASE_RECOMBINASE PROTEIN MJ0367-RELATED"/>
    <property type="match status" value="1"/>
</dbReference>
<name>E5XN15_SEGRC</name>
<comment type="caution">
    <text evidence="5">The sequence shown here is derived from an EMBL/GenBank/DDBJ whole genome shotgun (WGS) entry which is preliminary data.</text>
</comment>
<evidence type="ECO:0000259" key="4">
    <source>
        <dbReference type="PROSITE" id="PS51898"/>
    </source>
</evidence>
<dbReference type="RefSeq" id="WP_021030741.1">
    <property type="nucleotide sequence ID" value="NZ_KI391954.1"/>
</dbReference>
<evidence type="ECO:0000313" key="5">
    <source>
        <dbReference type="EMBL" id="EFV14273.2"/>
    </source>
</evidence>
<dbReference type="HOGENOM" id="CLU_090985_0_0_11"/>
<dbReference type="STRING" id="679197.HMPREF9336_00885"/>
<keyword evidence="2" id="KW-0238">DNA-binding</keyword>
<evidence type="ECO:0000256" key="3">
    <source>
        <dbReference type="ARBA" id="ARBA00023172"/>
    </source>
</evidence>
<sequence>MLAGTGLRTGELLGLLWSDIDLQEKTLTLSGKVTRGSGQGLIREEFTKSEAGDGRVFALPSKVVAMLAARKKAQALSARRGFVSATKIQKDAELLPLVFPAANGSLRDPRNTQRQWRRVRVALGLDWVVTHTYRKTTATSIKDAGLDDLAASDQIGHAHVSMTQNVYYGRNKIRREVAALLDENIGWAKKSGLASS</sequence>
<evidence type="ECO:0000256" key="1">
    <source>
        <dbReference type="ARBA" id="ARBA00008857"/>
    </source>
</evidence>
<dbReference type="SUPFAM" id="SSF56349">
    <property type="entry name" value="DNA breaking-rejoining enzymes"/>
    <property type="match status" value="1"/>
</dbReference>
<dbReference type="eggNOG" id="COG0582">
    <property type="taxonomic scope" value="Bacteria"/>
</dbReference>
<dbReference type="GO" id="GO:0015074">
    <property type="term" value="P:DNA integration"/>
    <property type="evidence" value="ECO:0007669"/>
    <property type="project" value="InterPro"/>
</dbReference>
<dbReference type="PANTHER" id="PTHR30349">
    <property type="entry name" value="PHAGE INTEGRASE-RELATED"/>
    <property type="match status" value="1"/>
</dbReference>
<feature type="domain" description="Tyr recombinase" evidence="4">
    <location>
        <begin position="1"/>
        <end position="182"/>
    </location>
</feature>
<evidence type="ECO:0000256" key="2">
    <source>
        <dbReference type="ARBA" id="ARBA00023125"/>
    </source>
</evidence>
<dbReference type="InterPro" id="IPR011010">
    <property type="entry name" value="DNA_brk_join_enz"/>
</dbReference>
<accession>E5XN15</accession>
<dbReference type="Proteomes" id="UP000004816">
    <property type="component" value="Unassembled WGS sequence"/>
</dbReference>
<reference evidence="5 6" key="1">
    <citation type="journal article" date="2011" name="Stand. Genomic Sci.">
        <title>High quality draft genome sequence of Segniliparus rugosus CDC 945(T)= (ATCC BAA-974(T)).</title>
        <authorList>
            <person name="Earl A.M."/>
            <person name="Desjardins C.A."/>
            <person name="Fitzgerald M.G."/>
            <person name="Arachchi H.M."/>
            <person name="Zeng Q."/>
            <person name="Mehta T."/>
            <person name="Griggs A."/>
            <person name="Birren B.W."/>
            <person name="Toney N.C."/>
            <person name="Carr J."/>
            <person name="Posey J."/>
            <person name="Butler W.R."/>
        </authorList>
    </citation>
    <scope>NUCLEOTIDE SEQUENCE [LARGE SCALE GENOMIC DNA]</scope>
    <source>
        <strain evidence="6">ATCC BAA-974 / DSM 45345 / CCUG 50838 / CIP 108380 / JCM 13579 / CDC 945</strain>
    </source>
</reference>
<evidence type="ECO:0000313" key="6">
    <source>
        <dbReference type="Proteomes" id="UP000004816"/>
    </source>
</evidence>
<dbReference type="AlphaFoldDB" id="E5XN15"/>
<keyword evidence="6" id="KW-1185">Reference proteome</keyword>
<dbReference type="Gene3D" id="1.10.443.10">
    <property type="entry name" value="Intergrase catalytic core"/>
    <property type="match status" value="1"/>
</dbReference>
<organism evidence="5 6">
    <name type="scientific">Segniliparus rugosus (strain ATCC BAA-974 / DSM 45345 / CCUG 50838 / CIP 108380 / JCM 13579 / CDC 945)</name>
    <dbReference type="NCBI Taxonomy" id="679197"/>
    <lineage>
        <taxon>Bacteria</taxon>
        <taxon>Bacillati</taxon>
        <taxon>Actinomycetota</taxon>
        <taxon>Actinomycetes</taxon>
        <taxon>Mycobacteriales</taxon>
        <taxon>Segniliparaceae</taxon>
        <taxon>Segniliparus</taxon>
    </lineage>
</organism>
<dbReference type="InterPro" id="IPR002104">
    <property type="entry name" value="Integrase_catalytic"/>
</dbReference>